<feature type="region of interest" description="Disordered" evidence="1">
    <location>
        <begin position="29"/>
        <end position="64"/>
    </location>
</feature>
<dbReference type="EMBL" id="PVTI01000050">
    <property type="protein sequence ID" value="PRY48609.1"/>
    <property type="molecule type" value="Genomic_DNA"/>
</dbReference>
<evidence type="ECO:0000313" key="3">
    <source>
        <dbReference type="EMBL" id="PRY48609.1"/>
    </source>
</evidence>
<protein>
    <submittedName>
        <fullName evidence="3">Lysophospholipase L1-like esterase</fullName>
    </submittedName>
</protein>
<dbReference type="InterPro" id="IPR013830">
    <property type="entry name" value="SGNH_hydro"/>
</dbReference>
<organism evidence="3 4">
    <name type="scientific">Knoellia remsis</name>
    <dbReference type="NCBI Taxonomy" id="407159"/>
    <lineage>
        <taxon>Bacteria</taxon>
        <taxon>Bacillati</taxon>
        <taxon>Actinomycetota</taxon>
        <taxon>Actinomycetes</taxon>
        <taxon>Micrococcales</taxon>
        <taxon>Intrasporangiaceae</taxon>
        <taxon>Knoellia</taxon>
    </lineage>
</organism>
<dbReference type="Proteomes" id="UP000237822">
    <property type="component" value="Unassembled WGS sequence"/>
</dbReference>
<dbReference type="InterPro" id="IPR051532">
    <property type="entry name" value="Ester_Hydrolysis_Enzymes"/>
</dbReference>
<proteinExistence type="predicted"/>
<feature type="domain" description="SGNH hydrolase-type esterase" evidence="2">
    <location>
        <begin position="66"/>
        <end position="235"/>
    </location>
</feature>
<evidence type="ECO:0000259" key="2">
    <source>
        <dbReference type="Pfam" id="PF13472"/>
    </source>
</evidence>
<dbReference type="SUPFAM" id="SSF52266">
    <property type="entry name" value="SGNH hydrolase"/>
    <property type="match status" value="1"/>
</dbReference>
<dbReference type="Gene3D" id="3.40.50.1110">
    <property type="entry name" value="SGNH hydrolase"/>
    <property type="match status" value="1"/>
</dbReference>
<accession>A0A2T0TSH4</accession>
<comment type="caution">
    <text evidence="3">The sequence shown here is derived from an EMBL/GenBank/DDBJ whole genome shotgun (WGS) entry which is preliminary data.</text>
</comment>
<dbReference type="RefSeq" id="WP_146133029.1">
    <property type="nucleotide sequence ID" value="NZ_PVTI01000050.1"/>
</dbReference>
<reference evidence="3 4" key="1">
    <citation type="submission" date="2018-03" db="EMBL/GenBank/DDBJ databases">
        <title>Genomic Encyclopedia of Archaeal and Bacterial Type Strains, Phase II (KMG-II): from individual species to whole genera.</title>
        <authorList>
            <person name="Goeker M."/>
        </authorList>
    </citation>
    <scope>NUCLEOTIDE SEQUENCE [LARGE SCALE GENOMIC DNA]</scope>
    <source>
        <strain evidence="3 4">ATCC BAA-1496</strain>
    </source>
</reference>
<dbReference type="InterPro" id="IPR036514">
    <property type="entry name" value="SGNH_hydro_sf"/>
</dbReference>
<dbReference type="PANTHER" id="PTHR30383">
    <property type="entry name" value="THIOESTERASE 1/PROTEASE 1/LYSOPHOSPHOLIPASE L1"/>
    <property type="match status" value="1"/>
</dbReference>
<dbReference type="CDD" id="cd00229">
    <property type="entry name" value="SGNH_hydrolase"/>
    <property type="match status" value="1"/>
</dbReference>
<gene>
    <name evidence="3" type="ORF">BCF74_1507</name>
</gene>
<evidence type="ECO:0000313" key="4">
    <source>
        <dbReference type="Proteomes" id="UP000237822"/>
    </source>
</evidence>
<keyword evidence="4" id="KW-1185">Reference proteome</keyword>
<sequence length="251" mass="25373">MSDRAQNGVLAGLLVLTLVLVGFSLRSQDEPATPTEANRPTTTSSAPSTPTASPSPSASAGGTVAFLGDSMAEGDSASAPAKRWTSLVAAELGLKEVNLAHGGTGYLRSGKPGSCGEQACQSFEDSVADVVKAKPTVVVVSGGGNDTGMPSADVRAAVTDTLTSLRKGLPDAKIYAVTPWWDQRPEPETLDALVTAVETAAKEAKVTYLDTGQPLVGKPDLMAAGSNDPDDDGHAALAAAVTKAIDGAPSN</sequence>
<dbReference type="OrthoDB" id="8215557at2"/>
<name>A0A2T0TSH4_9MICO</name>
<feature type="compositionally biased region" description="Low complexity" evidence="1">
    <location>
        <begin position="40"/>
        <end position="60"/>
    </location>
</feature>
<dbReference type="Pfam" id="PF13472">
    <property type="entry name" value="Lipase_GDSL_2"/>
    <property type="match status" value="1"/>
</dbReference>
<evidence type="ECO:0000256" key="1">
    <source>
        <dbReference type="SAM" id="MobiDB-lite"/>
    </source>
</evidence>
<dbReference type="AlphaFoldDB" id="A0A2T0TSH4"/>